<dbReference type="RefSeq" id="WP_109688218.1">
    <property type="nucleotide sequence ID" value="NZ_QGGL01000006.1"/>
</dbReference>
<keyword evidence="2" id="KW-1185">Reference proteome</keyword>
<accession>A0A316DW41</accession>
<protein>
    <submittedName>
        <fullName evidence="1">Uncharacterized protein</fullName>
    </submittedName>
</protein>
<gene>
    <name evidence="1" type="ORF">C7459_10643</name>
</gene>
<sequence>MYVGRTLEELQDLSYNKWTIEELAYHQTTMTHLQACLNDRGQHVLAKIAAEIDARGGFPHYCGDYDGHGTTVHYD</sequence>
<comment type="caution">
    <text evidence="1">The sequence shown here is derived from an EMBL/GenBank/DDBJ whole genome shotgun (WGS) entry which is preliminary data.</text>
</comment>
<dbReference type="Proteomes" id="UP000245634">
    <property type="component" value="Unassembled WGS sequence"/>
</dbReference>
<dbReference type="OrthoDB" id="2691543at2"/>
<dbReference type="EMBL" id="QGGL01000006">
    <property type="protein sequence ID" value="PWK13764.1"/>
    <property type="molecule type" value="Genomic_DNA"/>
</dbReference>
<name>A0A316DW41_9BACL</name>
<evidence type="ECO:0000313" key="1">
    <source>
        <dbReference type="EMBL" id="PWK13764.1"/>
    </source>
</evidence>
<evidence type="ECO:0000313" key="2">
    <source>
        <dbReference type="Proteomes" id="UP000245634"/>
    </source>
</evidence>
<organism evidence="1 2">
    <name type="scientific">Tumebacillus permanentifrigoris</name>
    <dbReference type="NCBI Taxonomy" id="378543"/>
    <lineage>
        <taxon>Bacteria</taxon>
        <taxon>Bacillati</taxon>
        <taxon>Bacillota</taxon>
        <taxon>Bacilli</taxon>
        <taxon>Bacillales</taxon>
        <taxon>Alicyclobacillaceae</taxon>
        <taxon>Tumebacillus</taxon>
    </lineage>
</organism>
<proteinExistence type="predicted"/>
<dbReference type="AlphaFoldDB" id="A0A316DW41"/>
<reference evidence="1 2" key="1">
    <citation type="submission" date="2018-05" db="EMBL/GenBank/DDBJ databases">
        <title>Genomic Encyclopedia of Type Strains, Phase IV (KMG-IV): sequencing the most valuable type-strain genomes for metagenomic binning, comparative biology and taxonomic classification.</title>
        <authorList>
            <person name="Goeker M."/>
        </authorList>
    </citation>
    <scope>NUCLEOTIDE SEQUENCE [LARGE SCALE GENOMIC DNA]</scope>
    <source>
        <strain evidence="1 2">DSM 18773</strain>
    </source>
</reference>